<dbReference type="Proteomes" id="UP000193420">
    <property type="component" value="Unassembled WGS sequence"/>
</dbReference>
<proteinExistence type="predicted"/>
<accession>A0A1X7IJA4</accession>
<dbReference type="RefSeq" id="WP_262483171.1">
    <property type="nucleotide sequence ID" value="NZ_FXAO01000001.1"/>
</dbReference>
<dbReference type="AlphaFoldDB" id="A0A1X7IJA4"/>
<dbReference type="EMBL" id="FXAO01000001">
    <property type="protein sequence ID" value="SMG14682.1"/>
    <property type="molecule type" value="Genomic_DNA"/>
</dbReference>
<keyword evidence="2" id="KW-1185">Reference proteome</keyword>
<organism evidence="1 2">
    <name type="scientific">Arenibacter troitsensis</name>
    <dbReference type="NCBI Taxonomy" id="188872"/>
    <lineage>
        <taxon>Bacteria</taxon>
        <taxon>Pseudomonadati</taxon>
        <taxon>Bacteroidota</taxon>
        <taxon>Flavobacteriia</taxon>
        <taxon>Flavobacteriales</taxon>
        <taxon>Flavobacteriaceae</taxon>
        <taxon>Arenibacter</taxon>
    </lineage>
</organism>
<name>A0A1X7IJA4_9FLAO</name>
<gene>
    <name evidence="1" type="ORF">SAMN03080602_00891</name>
</gene>
<protein>
    <submittedName>
        <fullName evidence="1">Uncharacterized protein</fullName>
    </submittedName>
</protein>
<sequence length="43" mass="5175">MGKVLFKYAREGIGFLNWYLVKSWQIFKLDFIQSDISDMPQNF</sequence>
<dbReference type="STRING" id="188872.SAMN03080602_00891"/>
<evidence type="ECO:0000313" key="1">
    <source>
        <dbReference type="EMBL" id="SMG14682.1"/>
    </source>
</evidence>
<evidence type="ECO:0000313" key="2">
    <source>
        <dbReference type="Proteomes" id="UP000193420"/>
    </source>
</evidence>
<reference evidence="2" key="1">
    <citation type="submission" date="2017-04" db="EMBL/GenBank/DDBJ databases">
        <authorList>
            <person name="Varghese N."/>
            <person name="Submissions S."/>
        </authorList>
    </citation>
    <scope>NUCLEOTIDE SEQUENCE [LARGE SCALE GENOMIC DNA]</scope>
    <source>
        <strain evidence="2">DSM 19835</strain>
    </source>
</reference>